<dbReference type="WBParaSite" id="SSLN_0000126301-mRNA-1">
    <property type="protein sequence ID" value="SSLN_0000126301-mRNA-1"/>
    <property type="gene ID" value="SSLN_0000126301"/>
</dbReference>
<dbReference type="InterPro" id="IPR000477">
    <property type="entry name" value="RT_dom"/>
</dbReference>
<organism evidence="4">
    <name type="scientific">Schistocephalus solidus</name>
    <name type="common">Tapeworm</name>
    <dbReference type="NCBI Taxonomy" id="70667"/>
    <lineage>
        <taxon>Eukaryota</taxon>
        <taxon>Metazoa</taxon>
        <taxon>Spiralia</taxon>
        <taxon>Lophotrochozoa</taxon>
        <taxon>Platyhelminthes</taxon>
        <taxon>Cestoda</taxon>
        <taxon>Eucestoda</taxon>
        <taxon>Diphyllobothriidea</taxon>
        <taxon>Diphyllobothriidae</taxon>
        <taxon>Schistocephalus</taxon>
    </lineage>
</organism>
<dbReference type="Proteomes" id="UP000275846">
    <property type="component" value="Unassembled WGS sequence"/>
</dbReference>
<protein>
    <submittedName>
        <fullName evidence="4">Reverse transcriptase domain-containing protein</fullName>
    </submittedName>
</protein>
<dbReference type="Pfam" id="PF00078">
    <property type="entry name" value="RVT_1"/>
    <property type="match status" value="1"/>
</dbReference>
<sequence length="213" mass="24400">MQEVGMVQNTAELQGCADRNEMKNFFKLINAIYGPCIKGIAPLLSSDGTKLLTKKSQMLKCRTEHFSSVLNPYQPSPMLQETRCQGQVPQEFKYATTAHLFQQKGNRQICDNHRGISLLNITGKIYARILLNRLNGHLEQGLPPESQCGFRRHRGTRKMVVADRQLQEKCQKMLTHLHNIVVDLTKAFGMVIRDVLWNFIQKFGCPERFTHSQ</sequence>
<gene>
    <name evidence="2" type="ORF">SSLN_LOCUS1214</name>
</gene>
<dbReference type="EMBL" id="UYSU01001931">
    <property type="protein sequence ID" value="VDL87185.1"/>
    <property type="molecule type" value="Genomic_DNA"/>
</dbReference>
<evidence type="ECO:0000259" key="1">
    <source>
        <dbReference type="Pfam" id="PF00078"/>
    </source>
</evidence>
<evidence type="ECO:0000313" key="3">
    <source>
        <dbReference type="Proteomes" id="UP000275846"/>
    </source>
</evidence>
<feature type="domain" description="Reverse transcriptase" evidence="1">
    <location>
        <begin position="106"/>
        <end position="208"/>
    </location>
</feature>
<dbReference type="AlphaFoldDB" id="A0A183SAG6"/>
<dbReference type="PANTHER" id="PTHR19446">
    <property type="entry name" value="REVERSE TRANSCRIPTASES"/>
    <property type="match status" value="1"/>
</dbReference>
<keyword evidence="3" id="KW-1185">Reference proteome</keyword>
<name>A0A183SAG6_SCHSO</name>
<evidence type="ECO:0000313" key="4">
    <source>
        <dbReference type="WBParaSite" id="SSLN_0000126301-mRNA-1"/>
    </source>
</evidence>
<dbReference type="OrthoDB" id="10070415at2759"/>
<evidence type="ECO:0000313" key="2">
    <source>
        <dbReference type="EMBL" id="VDL87185.1"/>
    </source>
</evidence>
<accession>A0A183SAG6</accession>
<reference evidence="4" key="1">
    <citation type="submission" date="2016-06" db="UniProtKB">
        <authorList>
            <consortium name="WormBaseParasite"/>
        </authorList>
    </citation>
    <scope>IDENTIFICATION</scope>
</reference>
<dbReference type="STRING" id="70667.A0A183SAG6"/>
<proteinExistence type="predicted"/>
<reference evidence="2 3" key="2">
    <citation type="submission" date="2018-11" db="EMBL/GenBank/DDBJ databases">
        <authorList>
            <consortium name="Pathogen Informatics"/>
        </authorList>
    </citation>
    <scope>NUCLEOTIDE SEQUENCE [LARGE SCALE GENOMIC DNA]</scope>
    <source>
        <strain evidence="2 3">NST_G2</strain>
    </source>
</reference>